<gene>
    <name evidence="8" type="ORF">EXIGLDRAFT_735884</name>
</gene>
<comment type="caution">
    <text evidence="6">Lacks conserved residue(s) required for the propagation of feature annotation.</text>
</comment>
<dbReference type="InterPro" id="IPR026591">
    <property type="entry name" value="Sirtuin_cat_small_dom_sf"/>
</dbReference>
<dbReference type="InterPro" id="IPR029035">
    <property type="entry name" value="DHS-like_NAD/FAD-binding_dom"/>
</dbReference>
<dbReference type="OrthoDB" id="424302at2759"/>
<sequence length="352" mass="39296">MSRLMRISIPTIRVVPQITPGPPPPTVAEAVERVVAFLAPGNVAVLTGAGVSTDSGIRAYRGVEGRYLNPNFKPMFYNDLIEDSPRGHSFRQRYWARSFIGYPRILATRPNPTHAALATLMRTSHVSQLITQNVDGLHHDALRTKDPELHSRILELHGTLHKVHCRAHHTVLRDEYQMQLALLNPYWAELEESFRRTGNKPRTNPDGDVELEGVSFDDFEVPACPECQREGKVEMVMKPEVVFFGETISQQVKDRSYEVIEQADRLLIIGTTLATYSAFRLAKHALELSRPVLLLNLGPTRADGLPQLEKMVVSSGPVLQEAARQLASSRLSEDANLREVLEGGIVTSIEDV</sequence>
<dbReference type="AlphaFoldDB" id="A0A165JNF6"/>
<evidence type="ECO:0000256" key="4">
    <source>
        <dbReference type="ARBA" id="ARBA00023027"/>
    </source>
</evidence>
<comment type="subcellular location">
    <subcellularLocation>
        <location evidence="1">Mitochondrion</location>
    </subcellularLocation>
</comment>
<dbReference type="InParanoid" id="A0A165JNF6"/>
<dbReference type="GO" id="GO:0070403">
    <property type="term" value="F:NAD+ binding"/>
    <property type="evidence" value="ECO:0007669"/>
    <property type="project" value="InterPro"/>
</dbReference>
<keyword evidence="3" id="KW-0808">Transferase</keyword>
<evidence type="ECO:0000256" key="1">
    <source>
        <dbReference type="ARBA" id="ARBA00004173"/>
    </source>
</evidence>
<evidence type="ECO:0000259" key="7">
    <source>
        <dbReference type="PROSITE" id="PS50305"/>
    </source>
</evidence>
<evidence type="ECO:0000256" key="5">
    <source>
        <dbReference type="ARBA" id="ARBA00023128"/>
    </source>
</evidence>
<comment type="similarity">
    <text evidence="2">Belongs to the sirtuin family. Class I subfamily.</text>
</comment>
<keyword evidence="9" id="KW-1185">Reference proteome</keyword>
<dbReference type="Pfam" id="PF02146">
    <property type="entry name" value="SIR2"/>
    <property type="match status" value="1"/>
</dbReference>
<dbReference type="Proteomes" id="UP000077266">
    <property type="component" value="Unassembled WGS sequence"/>
</dbReference>
<dbReference type="InterPro" id="IPR050134">
    <property type="entry name" value="NAD-dep_sirtuin_deacylases"/>
</dbReference>
<dbReference type="GO" id="GO:0005739">
    <property type="term" value="C:mitochondrion"/>
    <property type="evidence" value="ECO:0007669"/>
    <property type="project" value="UniProtKB-SubCell"/>
</dbReference>
<evidence type="ECO:0000256" key="3">
    <source>
        <dbReference type="ARBA" id="ARBA00022679"/>
    </source>
</evidence>
<dbReference type="InterPro" id="IPR003000">
    <property type="entry name" value="Sirtuin"/>
</dbReference>
<proteinExistence type="inferred from homology"/>
<dbReference type="EMBL" id="KV425962">
    <property type="protein sequence ID" value="KZV95101.1"/>
    <property type="molecule type" value="Genomic_DNA"/>
</dbReference>
<evidence type="ECO:0000313" key="8">
    <source>
        <dbReference type="EMBL" id="KZV95101.1"/>
    </source>
</evidence>
<dbReference type="PROSITE" id="PS50305">
    <property type="entry name" value="SIRTUIN"/>
    <property type="match status" value="1"/>
</dbReference>
<reference evidence="8 9" key="1">
    <citation type="journal article" date="2016" name="Mol. Biol. Evol.">
        <title>Comparative Genomics of Early-Diverging Mushroom-Forming Fungi Provides Insights into the Origins of Lignocellulose Decay Capabilities.</title>
        <authorList>
            <person name="Nagy L.G."/>
            <person name="Riley R."/>
            <person name="Tritt A."/>
            <person name="Adam C."/>
            <person name="Daum C."/>
            <person name="Floudas D."/>
            <person name="Sun H."/>
            <person name="Yadav J.S."/>
            <person name="Pangilinan J."/>
            <person name="Larsson K.H."/>
            <person name="Matsuura K."/>
            <person name="Barry K."/>
            <person name="Labutti K."/>
            <person name="Kuo R."/>
            <person name="Ohm R.A."/>
            <person name="Bhattacharya S.S."/>
            <person name="Shirouzu T."/>
            <person name="Yoshinaga Y."/>
            <person name="Martin F.M."/>
            <person name="Grigoriev I.V."/>
            <person name="Hibbett D.S."/>
        </authorList>
    </citation>
    <scope>NUCLEOTIDE SEQUENCE [LARGE SCALE GENOMIC DNA]</scope>
    <source>
        <strain evidence="8 9">HHB12029</strain>
    </source>
</reference>
<dbReference type="InterPro" id="IPR026590">
    <property type="entry name" value="Ssirtuin_cat_dom"/>
</dbReference>
<dbReference type="Gene3D" id="3.30.1600.10">
    <property type="entry name" value="SIR2/SIRT2 'Small Domain"/>
    <property type="match status" value="1"/>
</dbReference>
<protein>
    <submittedName>
        <fullName evidence="8">DHS-like NAD/FAD-binding domain-containing protein</fullName>
    </submittedName>
</protein>
<feature type="domain" description="Deacetylase sirtuin-type" evidence="7">
    <location>
        <begin position="24"/>
        <end position="329"/>
    </location>
</feature>
<keyword evidence="4" id="KW-0520">NAD</keyword>
<organism evidence="8 9">
    <name type="scientific">Exidia glandulosa HHB12029</name>
    <dbReference type="NCBI Taxonomy" id="1314781"/>
    <lineage>
        <taxon>Eukaryota</taxon>
        <taxon>Fungi</taxon>
        <taxon>Dikarya</taxon>
        <taxon>Basidiomycota</taxon>
        <taxon>Agaricomycotina</taxon>
        <taxon>Agaricomycetes</taxon>
        <taxon>Auriculariales</taxon>
        <taxon>Exidiaceae</taxon>
        <taxon>Exidia</taxon>
    </lineage>
</organism>
<dbReference type="Gene3D" id="3.40.50.1220">
    <property type="entry name" value="TPP-binding domain"/>
    <property type="match status" value="1"/>
</dbReference>
<keyword evidence="5" id="KW-0496">Mitochondrion</keyword>
<evidence type="ECO:0000256" key="6">
    <source>
        <dbReference type="PROSITE-ProRule" id="PRU00236"/>
    </source>
</evidence>
<evidence type="ECO:0000313" key="9">
    <source>
        <dbReference type="Proteomes" id="UP000077266"/>
    </source>
</evidence>
<evidence type="ECO:0000256" key="2">
    <source>
        <dbReference type="ARBA" id="ARBA00006924"/>
    </source>
</evidence>
<dbReference type="STRING" id="1314781.A0A165JNF6"/>
<dbReference type="PANTHER" id="PTHR11085:SF10">
    <property type="entry name" value="NAD-DEPENDENT PROTEIN DEACYLASE SIRTUIN-5, MITOCHONDRIAL-RELATED"/>
    <property type="match status" value="1"/>
</dbReference>
<dbReference type="SUPFAM" id="SSF52467">
    <property type="entry name" value="DHS-like NAD/FAD-binding domain"/>
    <property type="match status" value="1"/>
</dbReference>
<name>A0A165JNF6_EXIGL</name>
<dbReference type="PANTHER" id="PTHR11085">
    <property type="entry name" value="NAD-DEPENDENT PROTEIN DEACYLASE SIRTUIN-5, MITOCHONDRIAL-RELATED"/>
    <property type="match status" value="1"/>
</dbReference>
<dbReference type="GO" id="GO:0017136">
    <property type="term" value="F:histone deacetylase activity, NAD-dependent"/>
    <property type="evidence" value="ECO:0007669"/>
    <property type="project" value="TreeGrafter"/>
</dbReference>
<accession>A0A165JNF6</accession>